<accession>A0A4V2UUQ2</accession>
<dbReference type="EMBL" id="SMAG01000016">
    <property type="protein sequence ID" value="TCS92186.1"/>
    <property type="molecule type" value="Genomic_DNA"/>
</dbReference>
<gene>
    <name evidence="2" type="ORF">EDD58_1162</name>
</gene>
<dbReference type="AlphaFoldDB" id="A0A4V2UUQ2"/>
<sequence>MQLTEAIEYLIETVDDLNIQYEPTSHLNPTNQEDTIYIGSNKPESVGISYYHEGTEYESVTEYLYFVDQAELPLSRSLEELRFNIDDLSPDSCLGFILFCTRLLEVPADDFPEDWIEYVNKWEQGDVKTTGEPFESWGCLHSALAHAHVTVQEVMDEHGNHMTIIDPQNYVSGFLACVKFALDLLLEEVLPYEIPELDHIEEYQRAIGFVRVEYQKYLQALNHATVIQLELPIRNSNRTLLVDAFIATENTYIGLLKSFLSNDEERTWLESGFSFMAIYRPELKGTGSDIVISVDPNMNIHLEDLWIRLEDLENERWEGHRPCDQPRFPDRSEANQPWYDDRGRYALIAAPQRLDPYTYGSKLDWSDVVSAIWELYNPANSLAVRPFLEDGSIGETQMIYQCDPLIVDPSTQKQLTAVKWDSLSPQQSLVTSPSMKRYLAVCASGSFEGEIPPIHPLPNEVSFDFIELSCGFAIIHYNGVLILDDWNNDPLDFPLYTKEFHHLLQRVKAITEIHVEITNRVADIKQKLEEKESLSGSEILSLNNWIAKQKMKLRHTILATMPSSIDYNLQKFRTTIEKRWGLSRQLEDLYESVTEIENIIKNYSEARINRLISFISIYGFPLALFSGLFEFIFEDVSSPKWFGVHWVGLATFLFLSLSSIWYIRFLLKNRK</sequence>
<feature type="transmembrane region" description="Helical" evidence="1">
    <location>
        <begin position="645"/>
        <end position="667"/>
    </location>
</feature>
<comment type="caution">
    <text evidence="2">The sequence shown here is derived from an EMBL/GenBank/DDBJ whole genome shotgun (WGS) entry which is preliminary data.</text>
</comment>
<keyword evidence="1" id="KW-0472">Membrane</keyword>
<proteinExistence type="predicted"/>
<evidence type="ECO:0000313" key="2">
    <source>
        <dbReference type="EMBL" id="TCS92186.1"/>
    </source>
</evidence>
<evidence type="ECO:0000313" key="3">
    <source>
        <dbReference type="Proteomes" id="UP000294937"/>
    </source>
</evidence>
<dbReference type="OrthoDB" id="2985618at2"/>
<dbReference type="RefSeq" id="WP_131926846.1">
    <property type="nucleotide sequence ID" value="NZ_SMAG01000016.1"/>
</dbReference>
<keyword evidence="1" id="KW-1133">Transmembrane helix</keyword>
<feature type="transmembrane region" description="Helical" evidence="1">
    <location>
        <begin position="611"/>
        <end position="633"/>
    </location>
</feature>
<keyword evidence="1" id="KW-0812">Transmembrane</keyword>
<evidence type="ECO:0008006" key="4">
    <source>
        <dbReference type="Google" id="ProtNLM"/>
    </source>
</evidence>
<keyword evidence="3" id="KW-1185">Reference proteome</keyword>
<organism evidence="2 3">
    <name type="scientific">Hazenella coriacea</name>
    <dbReference type="NCBI Taxonomy" id="1179467"/>
    <lineage>
        <taxon>Bacteria</taxon>
        <taxon>Bacillati</taxon>
        <taxon>Bacillota</taxon>
        <taxon>Bacilli</taxon>
        <taxon>Bacillales</taxon>
        <taxon>Thermoactinomycetaceae</taxon>
        <taxon>Hazenella</taxon>
    </lineage>
</organism>
<protein>
    <recommendedName>
        <fullName evidence="4">CorA-like Mg2+ transporter protein</fullName>
    </recommendedName>
</protein>
<evidence type="ECO:0000256" key="1">
    <source>
        <dbReference type="SAM" id="Phobius"/>
    </source>
</evidence>
<reference evidence="2 3" key="1">
    <citation type="submission" date="2019-03" db="EMBL/GenBank/DDBJ databases">
        <title>Genomic Encyclopedia of Type Strains, Phase IV (KMG-IV): sequencing the most valuable type-strain genomes for metagenomic binning, comparative biology and taxonomic classification.</title>
        <authorList>
            <person name="Goeker M."/>
        </authorList>
    </citation>
    <scope>NUCLEOTIDE SEQUENCE [LARGE SCALE GENOMIC DNA]</scope>
    <source>
        <strain evidence="2 3">DSM 45707</strain>
    </source>
</reference>
<dbReference type="Proteomes" id="UP000294937">
    <property type="component" value="Unassembled WGS sequence"/>
</dbReference>
<name>A0A4V2UUQ2_9BACL</name>